<dbReference type="FunFam" id="2.20.28.290:FF:000001">
    <property type="entry name" value="Leucine--tRNA ligase"/>
    <property type="match status" value="1"/>
</dbReference>
<evidence type="ECO:0000313" key="15">
    <source>
        <dbReference type="EMBL" id="ETA83655.1"/>
    </source>
</evidence>
<dbReference type="Pfam" id="PF08264">
    <property type="entry name" value="Anticodon_1"/>
    <property type="match status" value="1"/>
</dbReference>
<dbReference type="FunFam" id="3.10.20.590:FF:000001">
    <property type="entry name" value="Leucine--tRNA ligase"/>
    <property type="match status" value="1"/>
</dbReference>
<dbReference type="FunFam" id="3.40.50.620:FF:000003">
    <property type="entry name" value="Leucine--tRNA ligase"/>
    <property type="match status" value="1"/>
</dbReference>
<organism evidence="15 16">
    <name type="scientific">Eikenella corrodens CC92I</name>
    <dbReference type="NCBI Taxonomy" id="1073362"/>
    <lineage>
        <taxon>Bacteria</taxon>
        <taxon>Pseudomonadati</taxon>
        <taxon>Pseudomonadota</taxon>
        <taxon>Betaproteobacteria</taxon>
        <taxon>Neisseriales</taxon>
        <taxon>Neisseriaceae</taxon>
        <taxon>Eikenella</taxon>
    </lineage>
</organism>
<evidence type="ECO:0000256" key="9">
    <source>
        <dbReference type="HAMAP-Rule" id="MF_00049"/>
    </source>
</evidence>
<comment type="catalytic activity">
    <reaction evidence="8 9">
        <text>tRNA(Leu) + L-leucine + ATP = L-leucyl-tRNA(Leu) + AMP + diphosphate</text>
        <dbReference type="Rhea" id="RHEA:11688"/>
        <dbReference type="Rhea" id="RHEA-COMP:9613"/>
        <dbReference type="Rhea" id="RHEA-COMP:9622"/>
        <dbReference type="ChEBI" id="CHEBI:30616"/>
        <dbReference type="ChEBI" id="CHEBI:33019"/>
        <dbReference type="ChEBI" id="CHEBI:57427"/>
        <dbReference type="ChEBI" id="CHEBI:78442"/>
        <dbReference type="ChEBI" id="CHEBI:78494"/>
        <dbReference type="ChEBI" id="CHEBI:456215"/>
        <dbReference type="EC" id="6.1.1.4"/>
    </reaction>
</comment>
<feature type="domain" description="Aminoacyl-tRNA synthetase class Ia" evidence="11">
    <location>
        <begin position="506"/>
        <end position="663"/>
    </location>
</feature>
<name>V7IBT7_EIKCO</name>
<evidence type="ECO:0000256" key="8">
    <source>
        <dbReference type="ARBA" id="ARBA00047469"/>
    </source>
</evidence>
<dbReference type="Pfam" id="PF00133">
    <property type="entry name" value="tRNA-synt_1"/>
    <property type="match status" value="2"/>
</dbReference>
<protein>
    <recommendedName>
        <fullName evidence="9">Leucine--tRNA ligase</fullName>
        <ecNumber evidence="9">6.1.1.4</ecNumber>
    </recommendedName>
    <alternativeName>
        <fullName evidence="9">Leucyl-tRNA synthetase</fullName>
        <shortName evidence="9">LeuRS</shortName>
    </alternativeName>
</protein>
<dbReference type="EC" id="6.1.1.4" evidence="9"/>
<dbReference type="AlphaFoldDB" id="V7IBT7"/>
<dbReference type="InterPro" id="IPR025709">
    <property type="entry name" value="Leu_tRNA-synth_edit"/>
</dbReference>
<dbReference type="PROSITE" id="PS00178">
    <property type="entry name" value="AA_TRNA_LIGASE_I"/>
    <property type="match status" value="1"/>
</dbReference>
<dbReference type="GO" id="GO:0005524">
    <property type="term" value="F:ATP binding"/>
    <property type="evidence" value="ECO:0007669"/>
    <property type="project" value="UniProtKB-UniRule"/>
</dbReference>
<dbReference type="GO" id="GO:0002161">
    <property type="term" value="F:aminoacyl-tRNA deacylase activity"/>
    <property type="evidence" value="ECO:0007669"/>
    <property type="project" value="InterPro"/>
</dbReference>
<dbReference type="InterPro" id="IPR002300">
    <property type="entry name" value="aa-tRNA-synth_Ia"/>
</dbReference>
<dbReference type="Gene3D" id="2.20.28.290">
    <property type="match status" value="1"/>
</dbReference>
<dbReference type="GO" id="GO:0004823">
    <property type="term" value="F:leucine-tRNA ligase activity"/>
    <property type="evidence" value="ECO:0007669"/>
    <property type="project" value="UniProtKB-UniRule"/>
</dbReference>
<feature type="short sequence motif" description="'KMSKS' region" evidence="9">
    <location>
        <begin position="711"/>
        <end position="715"/>
    </location>
</feature>
<dbReference type="Gene3D" id="3.10.20.590">
    <property type="match status" value="1"/>
</dbReference>
<keyword evidence="5 9" id="KW-0067">ATP-binding</keyword>
<dbReference type="PANTHER" id="PTHR43740">
    <property type="entry name" value="LEUCYL-TRNA SYNTHETASE"/>
    <property type="match status" value="1"/>
</dbReference>
<dbReference type="InterPro" id="IPR009080">
    <property type="entry name" value="tRNAsynth_Ia_anticodon-bd"/>
</dbReference>
<evidence type="ECO:0000259" key="13">
    <source>
        <dbReference type="Pfam" id="PF09334"/>
    </source>
</evidence>
<dbReference type="InterPro" id="IPR014729">
    <property type="entry name" value="Rossmann-like_a/b/a_fold"/>
</dbReference>
<dbReference type="InterPro" id="IPR013155">
    <property type="entry name" value="M/V/L/I-tRNA-synth_anticd-bd"/>
</dbReference>
<dbReference type="PRINTS" id="PR00985">
    <property type="entry name" value="TRNASYNTHLEU"/>
</dbReference>
<dbReference type="HAMAP" id="MF_00049_B">
    <property type="entry name" value="Leu_tRNA_synth_B"/>
    <property type="match status" value="1"/>
</dbReference>
<evidence type="ECO:0000313" key="16">
    <source>
        <dbReference type="Proteomes" id="UP000018554"/>
    </source>
</evidence>
<evidence type="ECO:0000256" key="2">
    <source>
        <dbReference type="ARBA" id="ARBA00022490"/>
    </source>
</evidence>
<evidence type="ECO:0000256" key="6">
    <source>
        <dbReference type="ARBA" id="ARBA00022917"/>
    </source>
</evidence>
<dbReference type="FunFam" id="1.10.730.10:FF:000011">
    <property type="entry name" value="Leucine--tRNA ligase chloroplastic/mitochondrial"/>
    <property type="match status" value="1"/>
</dbReference>
<dbReference type="Gene3D" id="3.40.50.620">
    <property type="entry name" value="HUPs"/>
    <property type="match status" value="2"/>
</dbReference>
<dbReference type="CDD" id="cd00812">
    <property type="entry name" value="LeuRS_core"/>
    <property type="match status" value="1"/>
</dbReference>
<dbReference type="Pfam" id="PF09334">
    <property type="entry name" value="tRNA-synt_1g"/>
    <property type="match status" value="1"/>
</dbReference>
<dbReference type="HOGENOM" id="CLU_004427_0_0_4"/>
<dbReference type="InterPro" id="IPR015413">
    <property type="entry name" value="Methionyl/Leucyl_tRNA_Synth"/>
</dbReference>
<sequence>MQEHYQPSLTEPAAREKWAAHRVFNVIEDSSKPKFYCLSMFPYPSGKLHMGHVRNYTIGDVRSRFKKMQGFNVLQPMGWDAFGMPAENAAINHQVAPSKWTYENIAYMRKQLQSLGFALDWEREIATCRPEYYRWEQLLFTKLFEKGIVYKKLGTVNWDPIDQTVLANEQVIDGRGWRSGALVEKREIPMYYFKITDYAEQLLTDLDGLDWPEQVKTMQRNWIGKSRGMTVRFQVAADSREGLPESHREFVQVYTTRPDTLMGATYVAVAAEHPLAAAAAEKQPALQAFIAECKAGSVAEADMATMEKKGMPTGRFVINPLNGERLEVWVANYVLWGYGDGAVMAVPAHDERDFEFACKYGLPIKWVVSNKLIDEALHSLKAKAVKYGRNFDIEYIYDFLKNPPQKQQEGQKEIPGEFFVGRVLEQFVNVLKPLASPVNQERLMDEARDELEIIKLHSSLQFQNDENNFLVNSNEFNGLNFQAAFDAIAAKLQAASAGEPKTQYRLRDWGISRQRYWGCPVPIIHCDTCGDVPVPEQDLPVVLPENVVPDGAGSPLAKMPEFYETECPKCGGAAKRETDTMDTFVESSWYQFRYMSPRDDAHMVAPEAAAYWGQADQYIGGIEHAILHLLYARFFTKLMNDEGIVSVREPFKQLLTQGMVLAATYYRESADGKKTWFNPAEVRVQTDDKGRPVSAVLEADGQPVVIGGVEKMSKSKNNGVDPQQIIEAYGADTARLFMMFASPPEQSLEWSDAGVEGAHRFLRRLWRTVYEFVQNGGSGVSKFSGSQEALSGSLKDLRFKLHSTIAKVTDDYDRRQQFNTAIAAVMELLNQYDATAKNGAFAEAHGREVAQETLETVLLLLWPIVPHICENLWEQLREGGNVWQQPWPKADPAALVQTEMEMMVQVNGKLRDKITVPAEADKATIEAAALATAGAQKFMEGKAPKKIIVVPKRLVNIVV</sequence>
<dbReference type="Pfam" id="PF13603">
    <property type="entry name" value="tRNA-synt_1_2"/>
    <property type="match status" value="1"/>
</dbReference>
<dbReference type="GO" id="GO:0005829">
    <property type="term" value="C:cytosol"/>
    <property type="evidence" value="ECO:0007669"/>
    <property type="project" value="TreeGrafter"/>
</dbReference>
<dbReference type="Proteomes" id="UP000018554">
    <property type="component" value="Unassembled WGS sequence"/>
</dbReference>
<keyword evidence="16" id="KW-1185">Reference proteome</keyword>
<dbReference type="GO" id="GO:0006429">
    <property type="term" value="P:leucyl-tRNA aminoacylation"/>
    <property type="evidence" value="ECO:0007669"/>
    <property type="project" value="UniProtKB-UniRule"/>
</dbReference>
<feature type="domain" description="Aminoacyl-tRNA synthetase class Ia" evidence="11">
    <location>
        <begin position="710"/>
        <end position="750"/>
    </location>
</feature>
<keyword evidence="3 9" id="KW-0436">Ligase</keyword>
<evidence type="ECO:0000256" key="7">
    <source>
        <dbReference type="ARBA" id="ARBA00023146"/>
    </source>
</evidence>
<evidence type="ECO:0000259" key="12">
    <source>
        <dbReference type="Pfam" id="PF08264"/>
    </source>
</evidence>
<feature type="domain" description="Leucyl-tRNA synthetase editing" evidence="14">
    <location>
        <begin position="220"/>
        <end position="390"/>
    </location>
</feature>
<accession>V7IBT7</accession>
<evidence type="ECO:0000259" key="14">
    <source>
        <dbReference type="Pfam" id="PF13603"/>
    </source>
</evidence>
<evidence type="ECO:0000256" key="4">
    <source>
        <dbReference type="ARBA" id="ARBA00022741"/>
    </source>
</evidence>
<dbReference type="SUPFAM" id="SSF50677">
    <property type="entry name" value="ValRS/IleRS/LeuRS editing domain"/>
    <property type="match status" value="1"/>
</dbReference>
<evidence type="ECO:0000256" key="1">
    <source>
        <dbReference type="ARBA" id="ARBA00005594"/>
    </source>
</evidence>
<evidence type="ECO:0000259" key="11">
    <source>
        <dbReference type="Pfam" id="PF00133"/>
    </source>
</evidence>
<feature type="domain" description="Methionyl/Leucyl tRNA synthetase" evidence="13">
    <location>
        <begin position="39"/>
        <end position="171"/>
    </location>
</feature>
<dbReference type="Gene3D" id="3.90.740.10">
    <property type="entry name" value="Valyl/Leucyl/Isoleucyl-tRNA synthetase, editing domain"/>
    <property type="match status" value="1"/>
</dbReference>
<evidence type="ECO:0000256" key="5">
    <source>
        <dbReference type="ARBA" id="ARBA00022840"/>
    </source>
</evidence>
<comment type="subcellular location">
    <subcellularLocation>
        <location evidence="9">Cytoplasm</location>
    </subcellularLocation>
</comment>
<dbReference type="FunFam" id="3.40.50.620:FF:000124">
    <property type="entry name" value="Leucine--tRNA ligase"/>
    <property type="match status" value="1"/>
</dbReference>
<dbReference type="InterPro" id="IPR001412">
    <property type="entry name" value="aa-tRNA-synth_I_CS"/>
</dbReference>
<evidence type="ECO:0000256" key="10">
    <source>
        <dbReference type="RuleBase" id="RU363035"/>
    </source>
</evidence>
<reference evidence="15 16" key="1">
    <citation type="submission" date="2013-11" db="EMBL/GenBank/DDBJ databases">
        <title>The Genome Sequence of Eikenella corrodens CC92I.</title>
        <authorList>
            <consortium name="The Broad Institute Genomics Platform"/>
            <person name="Earl A."/>
            <person name="Allen-Vercoe E."/>
            <person name="Daigneault M."/>
            <person name="Young S.K."/>
            <person name="Zeng Q."/>
            <person name="Gargeya S."/>
            <person name="Fitzgerald M."/>
            <person name="Abouelleil A."/>
            <person name="Alvarado L."/>
            <person name="Chapman S.B."/>
            <person name="Gainer-Dewar J."/>
            <person name="Goldberg J."/>
            <person name="Griggs A."/>
            <person name="Gujja S."/>
            <person name="Hansen M."/>
            <person name="Howarth C."/>
            <person name="Imamovic A."/>
            <person name="Ireland A."/>
            <person name="Larimer J."/>
            <person name="McCowan C."/>
            <person name="Murphy C."/>
            <person name="Pearson M."/>
            <person name="Poon T.W."/>
            <person name="Priest M."/>
            <person name="Roberts A."/>
            <person name="Saif S."/>
            <person name="Shea T."/>
            <person name="Sykes S."/>
            <person name="Wortman J."/>
            <person name="Nusbaum C."/>
            <person name="Birren B."/>
        </authorList>
    </citation>
    <scope>NUCLEOTIDE SEQUENCE [LARGE SCALE GENOMIC DNA]</scope>
    <source>
        <strain evidence="15 16">CC92I</strain>
    </source>
</reference>
<keyword evidence="4 9" id="KW-0547">Nucleotide-binding</keyword>
<gene>
    <name evidence="9" type="primary">leuS</name>
    <name evidence="15" type="ORF">HMPREF1177_00842</name>
</gene>
<dbReference type="PANTHER" id="PTHR43740:SF2">
    <property type="entry name" value="LEUCINE--TRNA LIGASE, MITOCHONDRIAL"/>
    <property type="match status" value="1"/>
</dbReference>
<feature type="short sequence motif" description="'HIGH' region" evidence="9">
    <location>
        <begin position="42"/>
        <end position="52"/>
    </location>
</feature>
<dbReference type="CDD" id="cd07958">
    <property type="entry name" value="Anticodon_Ia_Leu_BEm"/>
    <property type="match status" value="1"/>
</dbReference>
<dbReference type="RefSeq" id="WP_023886924.1">
    <property type="nucleotide sequence ID" value="NZ_KI635562.1"/>
</dbReference>
<dbReference type="FunFam" id="3.90.740.10:FF:000012">
    <property type="entry name" value="Leucine--tRNA ligase"/>
    <property type="match status" value="1"/>
</dbReference>
<dbReference type="SUPFAM" id="SSF52374">
    <property type="entry name" value="Nucleotidylyl transferase"/>
    <property type="match status" value="1"/>
</dbReference>
<feature type="domain" description="Methionyl/Valyl/Leucyl/Isoleucyl-tRNA synthetase anticodon-binding" evidence="12">
    <location>
        <begin position="798"/>
        <end position="922"/>
    </location>
</feature>
<comment type="caution">
    <text evidence="15">The sequence shown here is derived from an EMBL/GenBank/DDBJ whole genome shotgun (WGS) entry which is preliminary data.</text>
</comment>
<dbReference type="InterPro" id="IPR002302">
    <property type="entry name" value="Leu-tRNA-ligase"/>
</dbReference>
<keyword evidence="6 9" id="KW-0648">Protein biosynthesis</keyword>
<dbReference type="InterPro" id="IPR009008">
    <property type="entry name" value="Val/Leu/Ile-tRNA-synth_edit"/>
</dbReference>
<comment type="similarity">
    <text evidence="1 9 10">Belongs to the class-I aminoacyl-tRNA synthetase family.</text>
</comment>
<dbReference type="EMBL" id="AZGQ01000004">
    <property type="protein sequence ID" value="ETA83655.1"/>
    <property type="molecule type" value="Genomic_DNA"/>
</dbReference>
<dbReference type="PATRIC" id="fig|1073362.3.peg.968"/>
<dbReference type="SUPFAM" id="SSF47323">
    <property type="entry name" value="Anticodon-binding domain of a subclass of class I aminoacyl-tRNA synthetases"/>
    <property type="match status" value="1"/>
</dbReference>
<dbReference type="Gene3D" id="1.10.730.10">
    <property type="entry name" value="Isoleucyl-tRNA Synthetase, Domain 1"/>
    <property type="match status" value="1"/>
</dbReference>
<dbReference type="NCBIfam" id="TIGR00396">
    <property type="entry name" value="leuS_bact"/>
    <property type="match status" value="1"/>
</dbReference>
<feature type="binding site" evidence="9">
    <location>
        <position position="714"/>
    </location>
    <ligand>
        <name>ATP</name>
        <dbReference type="ChEBI" id="CHEBI:30616"/>
    </ligand>
</feature>
<keyword evidence="2 9" id="KW-0963">Cytoplasm</keyword>
<evidence type="ECO:0000256" key="3">
    <source>
        <dbReference type="ARBA" id="ARBA00022598"/>
    </source>
</evidence>
<keyword evidence="7 9" id="KW-0030">Aminoacyl-tRNA synthetase</keyword>
<proteinExistence type="inferred from homology"/>